<dbReference type="PANTHER" id="PTHR45841:SF1">
    <property type="entry name" value="MRNA TURNOVER PROTEIN 4 HOMOLOG"/>
    <property type="match status" value="1"/>
</dbReference>
<comment type="subcellular location">
    <subcellularLocation>
        <location evidence="5">Cytoplasm</location>
    </subcellularLocation>
    <subcellularLocation>
        <location evidence="5">Nucleus</location>
        <location evidence="5">Nucleolus</location>
    </subcellularLocation>
</comment>
<dbReference type="SUPFAM" id="SSF160369">
    <property type="entry name" value="Ribosomal protein L10-like"/>
    <property type="match status" value="1"/>
</dbReference>
<organism evidence="7 8">
    <name type="scientific">Angiostrongylus cantonensis</name>
    <name type="common">Rat lungworm</name>
    <dbReference type="NCBI Taxonomy" id="6313"/>
    <lineage>
        <taxon>Eukaryota</taxon>
        <taxon>Metazoa</taxon>
        <taxon>Ecdysozoa</taxon>
        <taxon>Nematoda</taxon>
        <taxon>Chromadorea</taxon>
        <taxon>Rhabditida</taxon>
        <taxon>Rhabditina</taxon>
        <taxon>Rhabditomorpha</taxon>
        <taxon>Strongyloidea</taxon>
        <taxon>Metastrongylidae</taxon>
        <taxon>Angiostrongylus</taxon>
    </lineage>
</organism>
<dbReference type="GO" id="GO:0005737">
    <property type="term" value="C:cytoplasm"/>
    <property type="evidence" value="ECO:0007669"/>
    <property type="project" value="UniProtKB-SubCell"/>
</dbReference>
<evidence type="ECO:0000256" key="2">
    <source>
        <dbReference type="ARBA" id="ARBA00008889"/>
    </source>
</evidence>
<dbReference type="Gene3D" id="3.90.105.20">
    <property type="match status" value="1"/>
</dbReference>
<evidence type="ECO:0000256" key="3">
    <source>
        <dbReference type="ARBA" id="ARBA00022490"/>
    </source>
</evidence>
<dbReference type="InterPro" id="IPR043141">
    <property type="entry name" value="Ribosomal_uL10-like_sf"/>
</dbReference>
<dbReference type="PANTHER" id="PTHR45841">
    <property type="entry name" value="MRNA TURNOVER PROTEIN 4 MRTO4"/>
    <property type="match status" value="1"/>
</dbReference>
<evidence type="ECO:0000256" key="5">
    <source>
        <dbReference type="RuleBase" id="RU364039"/>
    </source>
</evidence>
<name>A0A0K0DJX1_ANGCA</name>
<keyword evidence="4 5" id="KW-0539">Nucleus</keyword>
<comment type="subunit">
    <text evidence="5">Associates with the pre-60S ribosomal particle.</text>
</comment>
<dbReference type="GO" id="GO:0000956">
    <property type="term" value="P:nuclear-transcribed mRNA catabolic process"/>
    <property type="evidence" value="ECO:0007669"/>
    <property type="project" value="TreeGrafter"/>
</dbReference>
<protein>
    <recommendedName>
        <fullName evidence="5">Ribosome assembly factor mrt4</fullName>
    </recommendedName>
</protein>
<evidence type="ECO:0000313" key="8">
    <source>
        <dbReference type="WBParaSite" id="ACAC_0001175001-mRNA-1"/>
    </source>
</evidence>
<evidence type="ECO:0000256" key="4">
    <source>
        <dbReference type="ARBA" id="ARBA00023242"/>
    </source>
</evidence>
<dbReference type="AlphaFoldDB" id="A0A0K0DJX1"/>
<keyword evidence="5" id="KW-0690">Ribosome biogenesis</keyword>
<proteinExistence type="inferred from homology"/>
<keyword evidence="3 5" id="KW-0963">Cytoplasm</keyword>
<dbReference type="InterPro" id="IPR051742">
    <property type="entry name" value="Ribosome_Assembly_uL10"/>
</dbReference>
<dbReference type="Proteomes" id="UP000035642">
    <property type="component" value="Unassembled WGS sequence"/>
</dbReference>
<comment type="similarity">
    <text evidence="2 5">Belongs to the universal ribosomal protein uL10 family.</text>
</comment>
<dbReference type="InterPro" id="IPR043164">
    <property type="entry name" value="Ribosomal_uL10-like_insert_sf"/>
</dbReference>
<keyword evidence="7" id="KW-1185">Reference proteome</keyword>
<dbReference type="InterPro" id="IPR040637">
    <property type="entry name" value="Ribosomal_uL10-like_insert"/>
</dbReference>
<dbReference type="GO" id="GO:0003723">
    <property type="term" value="F:RNA binding"/>
    <property type="evidence" value="ECO:0007669"/>
    <property type="project" value="TreeGrafter"/>
</dbReference>
<evidence type="ECO:0000313" key="7">
    <source>
        <dbReference type="Proteomes" id="UP000035642"/>
    </source>
</evidence>
<dbReference type="FunFam" id="3.30.70.1730:FF:000005">
    <property type="entry name" value="Ribosome assembly factor mrt4"/>
    <property type="match status" value="1"/>
</dbReference>
<dbReference type="InterPro" id="IPR033867">
    <property type="entry name" value="Mrt4"/>
</dbReference>
<dbReference type="STRING" id="6313.A0A0K0DJX1"/>
<evidence type="ECO:0000256" key="1">
    <source>
        <dbReference type="ARBA" id="ARBA00004046"/>
    </source>
</evidence>
<feature type="domain" description="Large ribosomal subunit protein uL10-like insertion" evidence="6">
    <location>
        <begin position="126"/>
        <end position="170"/>
    </location>
</feature>
<dbReference type="GO" id="GO:0006364">
    <property type="term" value="P:rRNA processing"/>
    <property type="evidence" value="ECO:0007669"/>
    <property type="project" value="TreeGrafter"/>
</dbReference>
<comment type="function">
    <text evidence="1 5">Component of the ribosome assembly machinery. Nuclear paralog of the ribosomal protein P0, it binds pre-60S subunits at an early stage of assembly in the nucleolus, and is replaced by P0 in cytoplasmic pre-60S subunits and mature 80S ribosomes.</text>
</comment>
<dbReference type="WBParaSite" id="ACAC_0001175001-mRNA-1">
    <property type="protein sequence ID" value="ACAC_0001175001-mRNA-1"/>
    <property type="gene ID" value="ACAC_0001175001"/>
</dbReference>
<dbReference type="CDD" id="cd05796">
    <property type="entry name" value="Ribosomal_P0_like"/>
    <property type="match status" value="1"/>
</dbReference>
<dbReference type="GO" id="GO:0000027">
    <property type="term" value="P:ribosomal large subunit assembly"/>
    <property type="evidence" value="ECO:0007669"/>
    <property type="project" value="InterPro"/>
</dbReference>
<reference evidence="7" key="1">
    <citation type="submission" date="2012-09" db="EMBL/GenBank/DDBJ databases">
        <authorList>
            <person name="Martin A.A."/>
        </authorList>
    </citation>
    <scope>NUCLEOTIDE SEQUENCE</scope>
</reference>
<dbReference type="Pfam" id="PF00466">
    <property type="entry name" value="Ribosomal_L10"/>
    <property type="match status" value="1"/>
</dbReference>
<sequence>MPRSKKDKEVSLTKVKKKTREAKKTLISEIRSSVDKYKTLFVFTIEDMRSAHFTEVRQRFKANSRFFFGKNNVMAIALGRDPSSEYARELHKVSQRLQGQCGLMFTFLSKAKVTSVLKELSTVDYARAGYMARETISLQEGPLPQFAFSMEPQLRKLGLPTKLDKGEPSIFELLR</sequence>
<dbReference type="InterPro" id="IPR001790">
    <property type="entry name" value="Ribosomal_uL10"/>
</dbReference>
<accession>A0A0K0DJX1</accession>
<dbReference type="GO" id="GO:0030687">
    <property type="term" value="C:preribosome, large subunit precursor"/>
    <property type="evidence" value="ECO:0007669"/>
    <property type="project" value="TreeGrafter"/>
</dbReference>
<reference evidence="8" key="2">
    <citation type="submission" date="2016-04" db="UniProtKB">
        <authorList>
            <consortium name="WormBaseParasite"/>
        </authorList>
    </citation>
    <scope>IDENTIFICATION</scope>
</reference>
<dbReference type="Gene3D" id="3.30.70.1730">
    <property type="match status" value="1"/>
</dbReference>
<evidence type="ECO:0000259" key="6">
    <source>
        <dbReference type="Pfam" id="PF17777"/>
    </source>
</evidence>
<dbReference type="GO" id="GO:0005730">
    <property type="term" value="C:nucleolus"/>
    <property type="evidence" value="ECO:0007669"/>
    <property type="project" value="UniProtKB-SubCell"/>
</dbReference>
<dbReference type="Pfam" id="PF17777">
    <property type="entry name" value="RL10P_insert"/>
    <property type="match status" value="1"/>
</dbReference>